<evidence type="ECO:0000313" key="2">
    <source>
        <dbReference type="EMBL" id="RIB06928.1"/>
    </source>
</evidence>
<feature type="region of interest" description="Disordered" evidence="1">
    <location>
        <begin position="43"/>
        <end position="77"/>
    </location>
</feature>
<keyword evidence="3" id="KW-1185">Reference proteome</keyword>
<proteinExistence type="predicted"/>
<dbReference type="AlphaFoldDB" id="A0A397UCQ5"/>
<name>A0A397UCQ5_9GLOM</name>
<organism evidence="2 3">
    <name type="scientific">Gigaspora rosea</name>
    <dbReference type="NCBI Taxonomy" id="44941"/>
    <lineage>
        <taxon>Eukaryota</taxon>
        <taxon>Fungi</taxon>
        <taxon>Fungi incertae sedis</taxon>
        <taxon>Mucoromycota</taxon>
        <taxon>Glomeromycotina</taxon>
        <taxon>Glomeromycetes</taxon>
        <taxon>Diversisporales</taxon>
        <taxon>Gigasporaceae</taxon>
        <taxon>Gigaspora</taxon>
    </lineage>
</organism>
<dbReference type="Proteomes" id="UP000266673">
    <property type="component" value="Unassembled WGS sequence"/>
</dbReference>
<comment type="caution">
    <text evidence="2">The sequence shown here is derived from an EMBL/GenBank/DDBJ whole genome shotgun (WGS) entry which is preliminary data.</text>
</comment>
<gene>
    <name evidence="2" type="ORF">C2G38_2046413</name>
</gene>
<dbReference type="EMBL" id="QKWP01001738">
    <property type="protein sequence ID" value="RIB06928.1"/>
    <property type="molecule type" value="Genomic_DNA"/>
</dbReference>
<evidence type="ECO:0000256" key="1">
    <source>
        <dbReference type="SAM" id="MobiDB-lite"/>
    </source>
</evidence>
<protein>
    <submittedName>
        <fullName evidence="2">Uncharacterized protein</fullName>
    </submittedName>
</protein>
<accession>A0A397UCQ5</accession>
<reference evidence="2 3" key="1">
    <citation type="submission" date="2018-06" db="EMBL/GenBank/DDBJ databases">
        <title>Comparative genomics reveals the genomic features of Rhizophagus irregularis, R. cerebriforme, R. diaphanum and Gigaspora rosea, and their symbiotic lifestyle signature.</title>
        <authorList>
            <person name="Morin E."/>
            <person name="San Clemente H."/>
            <person name="Chen E.C.H."/>
            <person name="De La Providencia I."/>
            <person name="Hainaut M."/>
            <person name="Kuo A."/>
            <person name="Kohler A."/>
            <person name="Murat C."/>
            <person name="Tang N."/>
            <person name="Roy S."/>
            <person name="Loubradou J."/>
            <person name="Henrissat B."/>
            <person name="Grigoriev I.V."/>
            <person name="Corradi N."/>
            <person name="Roux C."/>
            <person name="Martin F.M."/>
        </authorList>
    </citation>
    <scope>NUCLEOTIDE SEQUENCE [LARGE SCALE GENOMIC DNA]</scope>
    <source>
        <strain evidence="2 3">DAOM 194757</strain>
    </source>
</reference>
<sequence>MLLELLYPKRKLPVGSNLAGISANKAKPIAGPKVAGSRISSLIPTMRKPEKKRTISENKDKTRKPKKKEKKDTYLPASRSQALFSSPVFKDSSPISITFEANL</sequence>
<evidence type="ECO:0000313" key="3">
    <source>
        <dbReference type="Proteomes" id="UP000266673"/>
    </source>
</evidence>